<dbReference type="Gene3D" id="1.20.1600.10">
    <property type="entry name" value="Outer membrane efflux proteins (OEP)"/>
    <property type="match status" value="1"/>
</dbReference>
<keyword evidence="7" id="KW-0449">Lipoprotein</keyword>
<evidence type="ECO:0000256" key="6">
    <source>
        <dbReference type="ARBA" id="ARBA00023237"/>
    </source>
</evidence>
<comment type="subcellular location">
    <subcellularLocation>
        <location evidence="1">Cell outer membrane</location>
    </subcellularLocation>
</comment>
<dbReference type="EMBL" id="CP148074">
    <property type="protein sequence ID" value="WXL25522.1"/>
    <property type="molecule type" value="Genomic_DNA"/>
</dbReference>
<feature type="coiled-coil region" evidence="8">
    <location>
        <begin position="198"/>
        <end position="225"/>
    </location>
</feature>
<evidence type="ECO:0000256" key="3">
    <source>
        <dbReference type="ARBA" id="ARBA00022452"/>
    </source>
</evidence>
<keyword evidence="10" id="KW-1185">Reference proteome</keyword>
<evidence type="ECO:0000256" key="7">
    <source>
        <dbReference type="ARBA" id="ARBA00023288"/>
    </source>
</evidence>
<evidence type="ECO:0000313" key="9">
    <source>
        <dbReference type="EMBL" id="WXL25522.1"/>
    </source>
</evidence>
<evidence type="ECO:0000256" key="4">
    <source>
        <dbReference type="ARBA" id="ARBA00022692"/>
    </source>
</evidence>
<keyword evidence="8" id="KW-0175">Coiled coil</keyword>
<keyword evidence="3" id="KW-0472">Membrane</keyword>
<keyword evidence="3" id="KW-1134">Transmembrane beta strand</keyword>
<proteinExistence type="inferred from homology"/>
<comment type="similarity">
    <text evidence="2">Belongs to the outer membrane factor (OMF) (TC 1.B.17) family.</text>
</comment>
<gene>
    <name evidence="9" type="ORF">WG219_19845</name>
</gene>
<evidence type="ECO:0000256" key="2">
    <source>
        <dbReference type="ARBA" id="ARBA00007613"/>
    </source>
</evidence>
<evidence type="ECO:0000256" key="5">
    <source>
        <dbReference type="ARBA" id="ARBA00023139"/>
    </source>
</evidence>
<evidence type="ECO:0000313" key="10">
    <source>
        <dbReference type="Proteomes" id="UP001476583"/>
    </source>
</evidence>
<keyword evidence="5" id="KW-0564">Palmitate</keyword>
<protein>
    <submittedName>
        <fullName evidence="9">TolC family protein</fullName>
    </submittedName>
</protein>
<reference evidence="9 10" key="1">
    <citation type="submission" date="2024-03" db="EMBL/GenBank/DDBJ databases">
        <title>Complete genome of BD2.</title>
        <authorList>
            <person name="Cao G."/>
        </authorList>
    </citation>
    <scope>NUCLEOTIDE SEQUENCE [LARGE SCALE GENOMIC DNA]</scope>
    <source>
        <strain evidence="9 10">BD2</strain>
    </source>
</reference>
<organism evidence="9 10">
    <name type="scientific">Ectopseudomonas mendocina</name>
    <name type="common">Pseudomonas mendocina</name>
    <dbReference type="NCBI Taxonomy" id="300"/>
    <lineage>
        <taxon>Bacteria</taxon>
        <taxon>Pseudomonadati</taxon>
        <taxon>Pseudomonadota</taxon>
        <taxon>Gammaproteobacteria</taxon>
        <taxon>Pseudomonadales</taxon>
        <taxon>Pseudomonadaceae</taxon>
        <taxon>Ectopseudomonas</taxon>
    </lineage>
</organism>
<dbReference type="SUPFAM" id="SSF56954">
    <property type="entry name" value="Outer membrane efflux proteins (OEP)"/>
    <property type="match status" value="1"/>
</dbReference>
<name>A0ABZ2RG13_ECTME</name>
<dbReference type="PANTHER" id="PTHR30203">
    <property type="entry name" value="OUTER MEMBRANE CATION EFFLUX PROTEIN"/>
    <property type="match status" value="1"/>
</dbReference>
<accession>A0ABZ2RG13</accession>
<evidence type="ECO:0000256" key="1">
    <source>
        <dbReference type="ARBA" id="ARBA00004442"/>
    </source>
</evidence>
<sequence>MFVTNTQVVKTRGLRPVAPLLVALMLAGCGALSPVPYSDEEVRNRVQVDRQGMFAEQEPVLAPITFHEAAARALKYNLDYRLKLMENALSQNLHESSLHEMLPRVVAGAGYSWRSNDSGGTSIGIEDRQESLRASTSQERERYLGNLNFSWSALDFGVSYYRAQQKADQVLMAEERRRKVAQNVIQDVRNSYWRAVGAQKLLNQVDDLLARSQRALNKAKEVERQGLMPQAQVLAYQRALIDAVNLLTLRRQDLELAKTELAALMSLPPGTAFSLAEEQEQVLPQAPTNLDQLELLALQKRPEIMEEWYRKRVTENDIKAAKLLLWPNLSVDAGPQYDSNRYNYSSHWTDVGVRLSWNILKLSQYPSLKRSHEMQNEADDMRRMSLSMAVLTQVRVGVQRYDLSLAELEMAEESLRVDQSLLKYARAAAQSRFDSELEVIRAEARALLTEYQRYVAYSNAQAAWGRVYNSVGLDVMPDVIESNDVKTLAAAMQSTVDQWQQQVFTSAKAL</sequence>
<dbReference type="Pfam" id="PF02321">
    <property type="entry name" value="OEP"/>
    <property type="match status" value="2"/>
</dbReference>
<dbReference type="InterPro" id="IPR010131">
    <property type="entry name" value="MdtP/NodT-like"/>
</dbReference>
<dbReference type="Proteomes" id="UP001476583">
    <property type="component" value="Chromosome"/>
</dbReference>
<evidence type="ECO:0000256" key="8">
    <source>
        <dbReference type="SAM" id="Coils"/>
    </source>
</evidence>
<keyword evidence="4" id="KW-0812">Transmembrane</keyword>
<keyword evidence="6" id="KW-0998">Cell outer membrane</keyword>
<dbReference type="InterPro" id="IPR003423">
    <property type="entry name" value="OMP_efflux"/>
</dbReference>